<evidence type="ECO:0000256" key="5">
    <source>
        <dbReference type="SAM" id="MobiDB-lite"/>
    </source>
</evidence>
<dbReference type="GO" id="GO:0006412">
    <property type="term" value="P:translation"/>
    <property type="evidence" value="ECO:0007669"/>
    <property type="project" value="TreeGrafter"/>
</dbReference>
<feature type="compositionally biased region" description="Low complexity" evidence="5">
    <location>
        <begin position="390"/>
        <end position="404"/>
    </location>
</feature>
<dbReference type="InterPro" id="IPR035451">
    <property type="entry name" value="Ada-like_dom_sf"/>
</dbReference>
<dbReference type="SUPFAM" id="SSF57884">
    <property type="entry name" value="Ada DNA repair protein, N-terminal domain (N-Ada 10)"/>
    <property type="match status" value="1"/>
</dbReference>
<name>A0A0S1SV51_9BACT</name>
<evidence type="ECO:0000259" key="6">
    <source>
        <dbReference type="PROSITE" id="PS50126"/>
    </source>
</evidence>
<reference evidence="7 8" key="2">
    <citation type="journal article" date="2016" name="PeerJ">
        <title>Analysis of five complete genome sequences for members of the class Peribacteria in the recently recognized Peregrinibacteria bacterial phylum.</title>
        <authorList>
            <person name="Anantharaman K."/>
            <person name="Brown C.T."/>
            <person name="Burstein D."/>
            <person name="Castelle C.J."/>
            <person name="Probst A.J."/>
            <person name="Thomas B.C."/>
            <person name="Williams K.H."/>
            <person name="Banfield J.F."/>
        </authorList>
    </citation>
    <scope>NUCLEOTIDE SEQUENCE [LARGE SCALE GENOMIC DNA]</scope>
    <source>
        <strain evidence="7">RIFOXYD1_FULL_PER-ii_59_16</strain>
    </source>
</reference>
<evidence type="ECO:0000313" key="7">
    <source>
        <dbReference type="EMBL" id="ALM13332.1"/>
    </source>
</evidence>
<reference evidence="8" key="1">
    <citation type="submission" date="2015-10" db="EMBL/GenBank/DDBJ databases">
        <title>Analysis of five complete genome sequences for members of the class Peribacteria in the recently recognized Peregrinibacteria bacterial phylum.</title>
        <authorList>
            <person name="Anantharaman K."/>
            <person name="Brown C.T."/>
            <person name="Burstein D."/>
            <person name="Castelle C.J."/>
            <person name="Probst A.J."/>
            <person name="Thomas B.C."/>
            <person name="Williams K.H."/>
            <person name="Banfield J.F."/>
        </authorList>
    </citation>
    <scope>NUCLEOTIDE SEQUENCE [LARGE SCALE GENOMIC DNA]</scope>
</reference>
<gene>
    <name evidence="7" type="ORF">PeribacterD1_0657</name>
</gene>
<evidence type="ECO:0000256" key="4">
    <source>
        <dbReference type="ARBA" id="ARBA00025604"/>
    </source>
</evidence>
<dbReference type="InterPro" id="IPR003029">
    <property type="entry name" value="S1_domain"/>
</dbReference>
<dbReference type="CDD" id="cd04465">
    <property type="entry name" value="S1_RPS1_repeat_ec2_hs2"/>
    <property type="match status" value="1"/>
</dbReference>
<feature type="region of interest" description="Disordered" evidence="5">
    <location>
        <begin position="376"/>
        <end position="447"/>
    </location>
</feature>
<keyword evidence="2 7" id="KW-0689">Ribosomal protein</keyword>
<accession>A0A0S1SBV2</accession>
<dbReference type="KEGG" id="prf:PeribacterA2_0657"/>
<feature type="domain" description="S1 motif" evidence="6">
    <location>
        <begin position="28"/>
        <end position="95"/>
    </location>
</feature>
<evidence type="ECO:0000313" key="8">
    <source>
        <dbReference type="Proteomes" id="UP000069135"/>
    </source>
</evidence>
<feature type="compositionally biased region" description="Basic and acidic residues" evidence="5">
    <location>
        <begin position="434"/>
        <end position="444"/>
    </location>
</feature>
<accession>A0A0S1SLG1</accession>
<evidence type="ECO:0000256" key="3">
    <source>
        <dbReference type="ARBA" id="ARBA00023274"/>
    </source>
</evidence>
<dbReference type="PANTHER" id="PTHR10724">
    <property type="entry name" value="30S RIBOSOMAL PROTEIN S1"/>
    <property type="match status" value="1"/>
</dbReference>
<comment type="similarity">
    <text evidence="1">Belongs to the bacterial ribosomal protein bS1 family.</text>
</comment>
<comment type="function">
    <text evidence="4">Binds mRNA; thus facilitating recognition of the initiation point. It is needed to translate mRNA with a short Shine-Dalgarno (SD) purine-rich sequence.</text>
</comment>
<dbReference type="STRING" id="1735162.PeribacterB2_0657"/>
<dbReference type="Pfam" id="PF00575">
    <property type="entry name" value="S1"/>
    <property type="match status" value="3"/>
</dbReference>
<feature type="domain" description="S1 motif" evidence="6">
    <location>
        <begin position="291"/>
        <end position="360"/>
    </location>
</feature>
<organism evidence="7 8">
    <name type="scientific">Candidatus Peribacter riflensis</name>
    <dbReference type="NCBI Taxonomy" id="1735162"/>
    <lineage>
        <taxon>Bacteria</taxon>
        <taxon>Candidatus Peregrinibacteriota</taxon>
        <taxon>Candidatus Peribacteria</taxon>
        <taxon>Candidatus Peribacterales</taxon>
        <taxon>Candidatus Peribacteraceae</taxon>
        <taxon>Candidatus Peribacter</taxon>
    </lineage>
</organism>
<dbReference type="InterPro" id="IPR012340">
    <property type="entry name" value="NA-bd_OB-fold"/>
</dbReference>
<dbReference type="GO" id="GO:0005840">
    <property type="term" value="C:ribosome"/>
    <property type="evidence" value="ECO:0007669"/>
    <property type="project" value="UniProtKB-KW"/>
</dbReference>
<evidence type="ECO:0000256" key="2">
    <source>
        <dbReference type="ARBA" id="ARBA00022980"/>
    </source>
</evidence>
<dbReference type="InterPro" id="IPR050437">
    <property type="entry name" value="Ribos_protein_bS1-like"/>
</dbReference>
<dbReference type="PRINTS" id="PR00681">
    <property type="entry name" value="RIBOSOMALS1"/>
</dbReference>
<dbReference type="AlphaFoldDB" id="A0A0S1SV51"/>
<dbReference type="GO" id="GO:0003735">
    <property type="term" value="F:structural constituent of ribosome"/>
    <property type="evidence" value="ECO:0007669"/>
    <property type="project" value="TreeGrafter"/>
</dbReference>
<accession>A0A0S1STU0</accession>
<dbReference type="PROSITE" id="PS50126">
    <property type="entry name" value="S1"/>
    <property type="match status" value="4"/>
</dbReference>
<accession>A0A0S1SV51</accession>
<accession>A0A0S1SP15</accession>
<proteinExistence type="inferred from homology"/>
<evidence type="ECO:0000256" key="1">
    <source>
        <dbReference type="ARBA" id="ARBA00006767"/>
    </source>
</evidence>
<protein>
    <submittedName>
        <fullName evidence="7">30S ribosomal protein S1</fullName>
    </submittedName>
</protein>
<dbReference type="InterPro" id="IPR035104">
    <property type="entry name" value="Ribosomal_protein_S1-like"/>
</dbReference>
<dbReference type="Proteomes" id="UP000069135">
    <property type="component" value="Chromosome"/>
</dbReference>
<dbReference type="SUPFAM" id="SSF50249">
    <property type="entry name" value="Nucleic acid-binding proteins"/>
    <property type="match status" value="4"/>
</dbReference>
<dbReference type="Gene3D" id="2.40.50.140">
    <property type="entry name" value="Nucleic acid-binding proteins"/>
    <property type="match status" value="4"/>
</dbReference>
<dbReference type="PATRIC" id="fig|1735161.3.peg.637"/>
<keyword evidence="3" id="KW-0687">Ribonucleoprotein</keyword>
<dbReference type="FunFam" id="2.40.50.140:FF:000103">
    <property type="entry name" value="protein RRP5 homolog"/>
    <property type="match status" value="1"/>
</dbReference>
<dbReference type="EMBL" id="CP013065">
    <property type="protein sequence ID" value="ALM13332.1"/>
    <property type="molecule type" value="Genomic_DNA"/>
</dbReference>
<sequence length="485" mass="53766">MARPAPVANPIMEQLLKSAPPIVRVRPGELVEGSVVFKAKNKLLLDIGGSQTGIVSGRELRDSFNTFRSLQIGEEVTALVLEEENEEGMVVLSLRMASQQKAWERFHKLVEQDGTMEFTAQEANKGGLLANIDGIRTFLPVSQLAPVNYPRVNNADASEIISKLKKFVGHTFTVKIITMDEEAGKIVVSEREAMAEERAKALESLKVGDVKEGMVSGIVKYGVFVSFDGVEGLVHISEIAWGHVRNPAEYAELGDKVTVRIIGLDGDKISLSIKQLTKDPWEEVAERYPVGKRVQGTIVRFTEYGAFLKLEKDINGLVHLSEIAHHKVTDPSEVLTIGQKVDAQVINIDIDERRIGLSIKALLPIDKETLDRIKREREEEEQKAKEAKEAPQTQAAEPEAAGAQPEKKAVKKVNQEALFPTEDVAEVKGSPARRSSEQSEERRWVASKTGKKYYELESAAGQKIKEENRVYFKTEKEAEKAGFSA</sequence>
<dbReference type="PANTHER" id="PTHR10724:SF7">
    <property type="entry name" value="SMALL RIBOSOMAL SUBUNIT PROTEIN BS1C"/>
    <property type="match status" value="1"/>
</dbReference>
<dbReference type="GO" id="GO:1990904">
    <property type="term" value="C:ribonucleoprotein complex"/>
    <property type="evidence" value="ECO:0007669"/>
    <property type="project" value="UniProtKB-KW"/>
</dbReference>
<dbReference type="Gene3D" id="3.40.10.10">
    <property type="entry name" value="DNA Methylphosphotriester Repair Domain"/>
    <property type="match status" value="1"/>
</dbReference>
<feature type="compositionally biased region" description="Basic and acidic residues" evidence="5">
    <location>
        <begin position="376"/>
        <end position="389"/>
    </location>
</feature>
<dbReference type="SMART" id="SM00316">
    <property type="entry name" value="S1"/>
    <property type="match status" value="4"/>
</dbReference>
<feature type="domain" description="S1 motif" evidence="6">
    <location>
        <begin position="208"/>
        <end position="274"/>
    </location>
</feature>
<feature type="domain" description="S1 motif" evidence="6">
    <location>
        <begin position="113"/>
        <end position="191"/>
    </location>
</feature>
<dbReference type="GO" id="GO:0003729">
    <property type="term" value="F:mRNA binding"/>
    <property type="evidence" value="ECO:0007669"/>
    <property type="project" value="TreeGrafter"/>
</dbReference>